<dbReference type="Proteomes" id="UP000477680">
    <property type="component" value="Chromosome"/>
</dbReference>
<dbReference type="AlphaFoldDB" id="A0A6C0U5N9"/>
<sequence>MRKLALVMTAIVLVPVFSGAALSSERPDHFKGKPSETLAAALLNFRDHNKELGDILDKNDLSPRRMVEIHELTYTLENALNKIRSELDGLAAMLEEVHLASEQTDTHTVQSTGSAYLKMADEIIRAPRAPSQASNGEGQ</sequence>
<name>A0A6C0U5N9_9GAMM</name>
<feature type="signal peptide" evidence="1">
    <location>
        <begin position="1"/>
        <end position="20"/>
    </location>
</feature>
<dbReference type="InterPro" id="IPR046634">
    <property type="entry name" value="DUF6746"/>
</dbReference>
<dbReference type="EMBL" id="CP048711">
    <property type="protein sequence ID" value="QIB67482.1"/>
    <property type="molecule type" value="Genomic_DNA"/>
</dbReference>
<reference evidence="2 3" key="1">
    <citation type="submission" date="2020-02" db="EMBL/GenBank/DDBJ databases">
        <title>Genome sequencing for Kineobactrum sp. M2.</title>
        <authorList>
            <person name="Park S.-J."/>
        </authorList>
    </citation>
    <scope>NUCLEOTIDE SEQUENCE [LARGE SCALE GENOMIC DNA]</scope>
    <source>
        <strain evidence="2 3">M2</strain>
    </source>
</reference>
<organism evidence="2 3">
    <name type="scientific">Kineobactrum salinum</name>
    <dbReference type="NCBI Taxonomy" id="2708301"/>
    <lineage>
        <taxon>Bacteria</taxon>
        <taxon>Pseudomonadati</taxon>
        <taxon>Pseudomonadota</taxon>
        <taxon>Gammaproteobacteria</taxon>
        <taxon>Cellvibrionales</taxon>
        <taxon>Halieaceae</taxon>
        <taxon>Kineobactrum</taxon>
    </lineage>
</organism>
<feature type="chain" id="PRO_5025622874" evidence="1">
    <location>
        <begin position="21"/>
        <end position="139"/>
    </location>
</feature>
<dbReference type="KEGG" id="kim:G3T16_01045"/>
<gene>
    <name evidence="2" type="ORF">G3T16_01045</name>
</gene>
<accession>A0A6C0U5N9</accession>
<evidence type="ECO:0000313" key="3">
    <source>
        <dbReference type="Proteomes" id="UP000477680"/>
    </source>
</evidence>
<dbReference type="Pfam" id="PF20531">
    <property type="entry name" value="DUF6746"/>
    <property type="match status" value="1"/>
</dbReference>
<proteinExistence type="predicted"/>
<keyword evidence="3" id="KW-1185">Reference proteome</keyword>
<protein>
    <submittedName>
        <fullName evidence="2">Uncharacterized protein</fullName>
    </submittedName>
</protein>
<evidence type="ECO:0000256" key="1">
    <source>
        <dbReference type="SAM" id="SignalP"/>
    </source>
</evidence>
<keyword evidence="1" id="KW-0732">Signal</keyword>
<evidence type="ECO:0000313" key="2">
    <source>
        <dbReference type="EMBL" id="QIB67482.1"/>
    </source>
</evidence>